<feature type="signal peptide" evidence="2">
    <location>
        <begin position="1"/>
        <end position="18"/>
    </location>
</feature>
<feature type="region of interest" description="Disordered" evidence="1">
    <location>
        <begin position="89"/>
        <end position="108"/>
    </location>
</feature>
<evidence type="ECO:0000313" key="3">
    <source>
        <dbReference type="EMBL" id="KAL2289942.1"/>
    </source>
</evidence>
<dbReference type="Proteomes" id="UP001600888">
    <property type="component" value="Unassembled WGS sequence"/>
</dbReference>
<evidence type="ECO:0000256" key="1">
    <source>
        <dbReference type="SAM" id="MobiDB-lite"/>
    </source>
</evidence>
<name>A0ABR4F5H3_9PEZI</name>
<organism evidence="3 4">
    <name type="scientific">Diaporthe vaccinii</name>
    <dbReference type="NCBI Taxonomy" id="105482"/>
    <lineage>
        <taxon>Eukaryota</taxon>
        <taxon>Fungi</taxon>
        <taxon>Dikarya</taxon>
        <taxon>Ascomycota</taxon>
        <taxon>Pezizomycotina</taxon>
        <taxon>Sordariomycetes</taxon>
        <taxon>Sordariomycetidae</taxon>
        <taxon>Diaporthales</taxon>
        <taxon>Diaporthaceae</taxon>
        <taxon>Diaporthe</taxon>
        <taxon>Diaporthe eres species complex</taxon>
    </lineage>
</organism>
<feature type="chain" id="PRO_5046147940" evidence="2">
    <location>
        <begin position="19"/>
        <end position="108"/>
    </location>
</feature>
<dbReference type="EMBL" id="JBAWTH010000011">
    <property type="protein sequence ID" value="KAL2289942.1"/>
    <property type="molecule type" value="Genomic_DNA"/>
</dbReference>
<keyword evidence="2" id="KW-0732">Signal</keyword>
<sequence>MQFSTAFFAMTLALGVSALEPSIDGVVYWCYQADGVKFTAVDLCTSRGMQTLAGRSGDCCISHEALSIEEPYGDSGTDKLLDACQSVGGSDVLGTDNEPCQLEQEEEY</sequence>
<gene>
    <name evidence="3" type="ORF">FJTKL_01220</name>
</gene>
<proteinExistence type="predicted"/>
<accession>A0ABR4F5H3</accession>
<evidence type="ECO:0000256" key="2">
    <source>
        <dbReference type="SAM" id="SignalP"/>
    </source>
</evidence>
<protein>
    <submittedName>
        <fullName evidence="3">Uncharacterized protein</fullName>
    </submittedName>
</protein>
<keyword evidence="4" id="KW-1185">Reference proteome</keyword>
<evidence type="ECO:0000313" key="4">
    <source>
        <dbReference type="Proteomes" id="UP001600888"/>
    </source>
</evidence>
<comment type="caution">
    <text evidence="3">The sequence shown here is derived from an EMBL/GenBank/DDBJ whole genome shotgun (WGS) entry which is preliminary data.</text>
</comment>
<reference evidence="3 4" key="1">
    <citation type="submission" date="2024-03" db="EMBL/GenBank/DDBJ databases">
        <title>A high-quality draft genome sequence of Diaporthe vaccinii, a causative agent of upright dieback and viscid rot disease in cranberry plants.</title>
        <authorList>
            <person name="Sarrasin M."/>
            <person name="Lang B.F."/>
            <person name="Burger G."/>
        </authorList>
    </citation>
    <scope>NUCLEOTIDE SEQUENCE [LARGE SCALE GENOMIC DNA]</scope>
    <source>
        <strain evidence="3 4">IS7</strain>
    </source>
</reference>